<evidence type="ECO:0000313" key="4">
    <source>
        <dbReference type="EMBL" id="MQP10865.1"/>
    </source>
</evidence>
<dbReference type="GO" id="GO:0016301">
    <property type="term" value="F:kinase activity"/>
    <property type="evidence" value="ECO:0007669"/>
    <property type="project" value="InterPro"/>
</dbReference>
<evidence type="ECO:0000313" key="5">
    <source>
        <dbReference type="Proteomes" id="UP000384372"/>
    </source>
</evidence>
<feature type="domain" description="Zeta toxin" evidence="3">
    <location>
        <begin position="4"/>
        <end position="145"/>
    </location>
</feature>
<keyword evidence="2" id="KW-0067">ATP-binding</keyword>
<protein>
    <recommendedName>
        <fullName evidence="3">Zeta toxin domain-containing protein</fullName>
    </recommendedName>
</protein>
<dbReference type="EMBL" id="VZAD01000023">
    <property type="protein sequence ID" value="MQP10865.1"/>
    <property type="molecule type" value="Genomic_DNA"/>
</dbReference>
<dbReference type="Proteomes" id="UP000384372">
    <property type="component" value="Unassembled WGS sequence"/>
</dbReference>
<dbReference type="Gene3D" id="3.40.50.300">
    <property type="entry name" value="P-loop containing nucleotide triphosphate hydrolases"/>
    <property type="match status" value="1"/>
</dbReference>
<evidence type="ECO:0000256" key="1">
    <source>
        <dbReference type="ARBA" id="ARBA00022741"/>
    </source>
</evidence>
<evidence type="ECO:0000256" key="2">
    <source>
        <dbReference type="ARBA" id="ARBA00022840"/>
    </source>
</evidence>
<evidence type="ECO:0000259" key="3">
    <source>
        <dbReference type="Pfam" id="PF06414"/>
    </source>
</evidence>
<dbReference type="Pfam" id="PF06414">
    <property type="entry name" value="Zeta_toxin"/>
    <property type="match status" value="1"/>
</dbReference>
<dbReference type="RefSeq" id="WP_158462719.1">
    <property type="nucleotide sequence ID" value="NZ_VZAD01000023.1"/>
</dbReference>
<proteinExistence type="predicted"/>
<keyword evidence="5" id="KW-1185">Reference proteome</keyword>
<dbReference type="AlphaFoldDB" id="A0A6A7W8Z1"/>
<dbReference type="PANTHER" id="PTHR39206:SF1">
    <property type="entry name" value="SLL8004 PROTEIN"/>
    <property type="match status" value="1"/>
</dbReference>
<dbReference type="OrthoDB" id="9791543at2"/>
<sequence>MERRPEFTIIAGPNGASKSRLGIFYSNVQAFDGDRLAMTLKKEHPDWVSRWIDGTVISTLMKETDNAIENKLNYAFETNFSSNLATHLIQKFKDAGYKISLIYFGLSSKEDSLSRVMQRQVMGGHNVSQEVIEYNFTEGIKRVRASLALFENILFVDGTSDFGDIITPVRDKNSS</sequence>
<dbReference type="GO" id="GO:0005524">
    <property type="term" value="F:ATP binding"/>
    <property type="evidence" value="ECO:0007669"/>
    <property type="project" value="UniProtKB-KW"/>
</dbReference>
<reference evidence="4 5" key="1">
    <citation type="submission" date="2019-09" db="EMBL/GenBank/DDBJ databases">
        <title>Distinct polysaccharide growth profiles of human intestinal Prevotella copri isolates.</title>
        <authorList>
            <person name="Fehlner-Peach H."/>
            <person name="Magnabosco C."/>
            <person name="Raghavan V."/>
            <person name="Scher J.U."/>
            <person name="Tett A."/>
            <person name="Cox L.M."/>
            <person name="Gottsegen C."/>
            <person name="Watters A."/>
            <person name="Wiltshire- Gordon J.D."/>
            <person name="Segata N."/>
            <person name="Bonneau R."/>
            <person name="Littman D.R."/>
        </authorList>
    </citation>
    <scope>NUCLEOTIDE SEQUENCE [LARGE SCALE GENOMIC DNA]</scope>
    <source>
        <strain evidence="5">iAQ1173</strain>
    </source>
</reference>
<accession>A0A6A7W8Z1</accession>
<dbReference type="InterPro" id="IPR010488">
    <property type="entry name" value="Zeta_toxin_domain"/>
</dbReference>
<name>A0A6A7W8Z1_9BACT</name>
<keyword evidence="1" id="KW-0547">Nucleotide-binding</keyword>
<dbReference type="InterPro" id="IPR027417">
    <property type="entry name" value="P-loop_NTPase"/>
</dbReference>
<gene>
    <name evidence="4" type="ORF">F7D20_02555</name>
</gene>
<organism evidence="4 5">
    <name type="scientific">Segatella copri</name>
    <dbReference type="NCBI Taxonomy" id="165179"/>
    <lineage>
        <taxon>Bacteria</taxon>
        <taxon>Pseudomonadati</taxon>
        <taxon>Bacteroidota</taxon>
        <taxon>Bacteroidia</taxon>
        <taxon>Bacteroidales</taxon>
        <taxon>Prevotellaceae</taxon>
        <taxon>Segatella</taxon>
    </lineage>
</organism>
<dbReference type="PANTHER" id="PTHR39206">
    <property type="entry name" value="SLL8004 PROTEIN"/>
    <property type="match status" value="1"/>
</dbReference>
<comment type="caution">
    <text evidence="4">The sequence shown here is derived from an EMBL/GenBank/DDBJ whole genome shotgun (WGS) entry which is preliminary data.</text>
</comment>